<evidence type="ECO:0000313" key="2">
    <source>
        <dbReference type="Proteomes" id="UP000674938"/>
    </source>
</evidence>
<dbReference type="InterPro" id="IPR027417">
    <property type="entry name" value="P-loop_NTPase"/>
</dbReference>
<keyword evidence="2" id="KW-1185">Reference proteome</keyword>
<dbReference type="Proteomes" id="UP000674938">
    <property type="component" value="Unassembled WGS sequence"/>
</dbReference>
<dbReference type="EMBL" id="JAEEGA010000007">
    <property type="protein sequence ID" value="MBP1041642.1"/>
    <property type="molecule type" value="Genomic_DNA"/>
</dbReference>
<comment type="caution">
    <text evidence="1">The sequence shown here is derived from an EMBL/GenBank/DDBJ whole genome shotgun (WGS) entry which is preliminary data.</text>
</comment>
<name>A0A940PBS3_9ENTE</name>
<dbReference type="RefSeq" id="WP_209527872.1">
    <property type="nucleotide sequence ID" value="NZ_JAEEGA010000007.1"/>
</dbReference>
<sequence length="235" mass="27542">MKLAEFIKYKYVDAKYAFTLKKEGRKPFTEYGMTLYAGRQGGGKTMSLVKRANELRDEYTGLFIASNFGYEFEDFSLNSFKDILKVVELAQLRDSIGVLVLWDEIQNDVDSFSKTPIEILRFITQQRKQGVKILATSQVFTRVSKAIREQTYEVVECKTLAGRWTFNRYYDADEYELYFDNPDKRKERLSCKKRDNFIQTDFLRGCYDSYLVIQTLNEKVKQEDKKQVIAIGVEV</sequence>
<accession>A0A940PBS3</accession>
<proteinExistence type="predicted"/>
<dbReference type="Gene3D" id="3.40.50.300">
    <property type="entry name" value="P-loop containing nucleotide triphosphate hydrolases"/>
    <property type="match status" value="1"/>
</dbReference>
<dbReference type="AlphaFoldDB" id="A0A940PBS3"/>
<dbReference type="SUPFAM" id="SSF52540">
    <property type="entry name" value="P-loop containing nucleoside triphosphate hydrolases"/>
    <property type="match status" value="1"/>
</dbReference>
<evidence type="ECO:0000313" key="1">
    <source>
        <dbReference type="EMBL" id="MBP1041642.1"/>
    </source>
</evidence>
<reference evidence="1" key="1">
    <citation type="submission" date="2020-12" db="EMBL/GenBank/DDBJ databases">
        <title>Vagococcus allomyrinae sp. nov. and Enterococcus lavae sp. nov., isolated from the larvae of Allomyrina dichotoma.</title>
        <authorList>
            <person name="Lee S.D."/>
        </authorList>
    </citation>
    <scope>NUCLEOTIDE SEQUENCE</scope>
    <source>
        <strain evidence="1">BWB3-3</strain>
    </source>
</reference>
<organism evidence="1 2">
    <name type="scientific">Vagococcus allomyrinae</name>
    <dbReference type="NCBI Taxonomy" id="2794353"/>
    <lineage>
        <taxon>Bacteria</taxon>
        <taxon>Bacillati</taxon>
        <taxon>Bacillota</taxon>
        <taxon>Bacilli</taxon>
        <taxon>Lactobacillales</taxon>
        <taxon>Enterococcaceae</taxon>
        <taxon>Vagococcus</taxon>
    </lineage>
</organism>
<gene>
    <name evidence="1" type="ORF">I6N95_11550</name>
</gene>
<protein>
    <submittedName>
        <fullName evidence="1">ATPase</fullName>
    </submittedName>
</protein>